<keyword evidence="5" id="KW-0418">Kinase</keyword>
<dbReference type="GO" id="GO:0004673">
    <property type="term" value="F:protein histidine kinase activity"/>
    <property type="evidence" value="ECO:0007669"/>
    <property type="project" value="UniProtKB-EC"/>
</dbReference>
<sequence length="531" mass="57105">MSLTVIPSPPAGHRRSRRRRRSPGAEALCTQAGLRARLRLLPLASGASTALVAAAASAAYATGVMSGWWAVPAAGAACAAVAAVVDRWAKQTAHALEQQRAEVEERTQQWLTYYTAMAAESGKNLSLALEQLARGETPVMPAVPSNNETVKHDPWRELEATLRRSYAIAWHSVVGRRQANSDLSEIFLNLAGGLFGLVVRALGIVTQREATVEDPETMYDLLDVDSLLRRIRRHAARFAVLGGQLARVVDEPIRLLDLVRGAVAEVERYDQAKIPTPKFDVQIAAGGVGPDLIHLLAELIENATKYSPPQNKVTVAASEVQAGLLVEIEDRGLGLDSTQLRYFNRLLTSPREGDMAERLAEHQTGLLVVSRLAARYKVTVHLKRNMFEGTTAYVVIPKALLQRPGPRQPSRAANAPVAPRPGSPGPRPSGDPPSNPVAASGTGSLPRRSPQRRPPAGGGQPQRGVTRPDLPRRPRQAVDQQPPPAPAERTGPEPAPDVAADFMANFTTGFEREEAPASQPPAEPPPSGTDH</sequence>
<dbReference type="Proteomes" id="UP000305906">
    <property type="component" value="Unassembled WGS sequence"/>
</dbReference>
<protein>
    <recommendedName>
        <fullName evidence="2">histidine kinase</fullName>
        <ecNumber evidence="2">2.7.13.3</ecNumber>
    </recommendedName>
</protein>
<comment type="catalytic activity">
    <reaction evidence="1">
        <text>ATP + protein L-histidine = ADP + protein N-phospho-L-histidine.</text>
        <dbReference type="EC" id="2.7.13.3"/>
    </reaction>
</comment>
<dbReference type="Pfam" id="PF02518">
    <property type="entry name" value="HATPase_c"/>
    <property type="match status" value="1"/>
</dbReference>
<feature type="compositionally biased region" description="Basic residues" evidence="6">
    <location>
        <begin position="12"/>
        <end position="22"/>
    </location>
</feature>
<dbReference type="PANTHER" id="PTHR45436:SF5">
    <property type="entry name" value="SENSOR HISTIDINE KINASE TRCS"/>
    <property type="match status" value="1"/>
</dbReference>
<feature type="compositionally biased region" description="Pro residues" evidence="6">
    <location>
        <begin position="518"/>
        <end position="531"/>
    </location>
</feature>
<dbReference type="PANTHER" id="PTHR45436">
    <property type="entry name" value="SENSOR HISTIDINE KINASE YKOH"/>
    <property type="match status" value="1"/>
</dbReference>
<evidence type="ECO:0000256" key="2">
    <source>
        <dbReference type="ARBA" id="ARBA00012438"/>
    </source>
</evidence>
<dbReference type="GO" id="GO:0005886">
    <property type="term" value="C:plasma membrane"/>
    <property type="evidence" value="ECO:0007669"/>
    <property type="project" value="TreeGrafter"/>
</dbReference>
<feature type="region of interest" description="Disordered" evidence="6">
    <location>
        <begin position="403"/>
        <end position="531"/>
    </location>
</feature>
<evidence type="ECO:0000256" key="6">
    <source>
        <dbReference type="SAM" id="MobiDB-lite"/>
    </source>
</evidence>
<gene>
    <name evidence="8" type="ORF">FE633_11185</name>
</gene>
<accession>A0A5R9FRU5</accession>
<keyword evidence="9" id="KW-1185">Reference proteome</keyword>
<dbReference type="GO" id="GO:0000160">
    <property type="term" value="P:phosphorelay signal transduction system"/>
    <property type="evidence" value="ECO:0007669"/>
    <property type="project" value="TreeGrafter"/>
</dbReference>
<evidence type="ECO:0000313" key="8">
    <source>
        <dbReference type="EMBL" id="TLS46101.1"/>
    </source>
</evidence>
<dbReference type="InterPro" id="IPR003594">
    <property type="entry name" value="HATPase_dom"/>
</dbReference>
<organism evidence="8 9">
    <name type="scientific">Streptomyces montanus</name>
    <dbReference type="NCBI Taxonomy" id="2580423"/>
    <lineage>
        <taxon>Bacteria</taxon>
        <taxon>Bacillati</taxon>
        <taxon>Actinomycetota</taxon>
        <taxon>Actinomycetes</taxon>
        <taxon>Kitasatosporales</taxon>
        <taxon>Streptomycetaceae</taxon>
        <taxon>Streptomyces</taxon>
    </lineage>
</organism>
<comment type="caution">
    <text evidence="8">The sequence shown here is derived from an EMBL/GenBank/DDBJ whole genome shotgun (WGS) entry which is preliminary data.</text>
</comment>
<dbReference type="AlphaFoldDB" id="A0A5R9FRU5"/>
<dbReference type="Gene3D" id="3.30.565.10">
    <property type="entry name" value="Histidine kinase-like ATPase, C-terminal domain"/>
    <property type="match status" value="1"/>
</dbReference>
<evidence type="ECO:0000313" key="9">
    <source>
        <dbReference type="Proteomes" id="UP000305906"/>
    </source>
</evidence>
<feature type="compositionally biased region" description="Pro residues" evidence="6">
    <location>
        <begin position="418"/>
        <end position="435"/>
    </location>
</feature>
<reference evidence="8 9" key="1">
    <citation type="submission" date="2019-05" db="EMBL/GenBank/DDBJ databases">
        <title>Streptomyces sp. NEAU-C151, a novel actinomycete isolated from soil.</title>
        <authorList>
            <person name="Han L."/>
            <person name="Jiang H."/>
        </authorList>
    </citation>
    <scope>NUCLEOTIDE SEQUENCE [LARGE SCALE GENOMIC DNA]</scope>
    <source>
        <strain evidence="8 9">NEAU-C151</strain>
    </source>
</reference>
<dbReference type="SUPFAM" id="SSF55874">
    <property type="entry name" value="ATPase domain of HSP90 chaperone/DNA topoisomerase II/histidine kinase"/>
    <property type="match status" value="1"/>
</dbReference>
<evidence type="ECO:0000256" key="3">
    <source>
        <dbReference type="ARBA" id="ARBA00022553"/>
    </source>
</evidence>
<dbReference type="InterPro" id="IPR036890">
    <property type="entry name" value="HATPase_C_sf"/>
</dbReference>
<name>A0A5R9FRU5_9ACTN</name>
<keyword evidence="3" id="KW-0597">Phosphoprotein</keyword>
<feature type="domain" description="Histidine kinase/HSP90-like ATPase" evidence="7">
    <location>
        <begin position="287"/>
        <end position="400"/>
    </location>
</feature>
<evidence type="ECO:0000259" key="7">
    <source>
        <dbReference type="SMART" id="SM00387"/>
    </source>
</evidence>
<keyword evidence="4" id="KW-0808">Transferase</keyword>
<dbReference type="EC" id="2.7.13.3" evidence="2"/>
<evidence type="ECO:0000256" key="5">
    <source>
        <dbReference type="ARBA" id="ARBA00022777"/>
    </source>
</evidence>
<dbReference type="SMART" id="SM00387">
    <property type="entry name" value="HATPase_c"/>
    <property type="match status" value="1"/>
</dbReference>
<proteinExistence type="predicted"/>
<feature type="region of interest" description="Disordered" evidence="6">
    <location>
        <begin position="1"/>
        <end position="25"/>
    </location>
</feature>
<dbReference type="EMBL" id="VBZC01000010">
    <property type="protein sequence ID" value="TLS46101.1"/>
    <property type="molecule type" value="Genomic_DNA"/>
</dbReference>
<dbReference type="InterPro" id="IPR050428">
    <property type="entry name" value="TCS_sensor_his_kinase"/>
</dbReference>
<evidence type="ECO:0000256" key="1">
    <source>
        <dbReference type="ARBA" id="ARBA00000085"/>
    </source>
</evidence>
<evidence type="ECO:0000256" key="4">
    <source>
        <dbReference type="ARBA" id="ARBA00022679"/>
    </source>
</evidence>